<feature type="signal peptide" evidence="17">
    <location>
        <begin position="1"/>
        <end position="19"/>
    </location>
</feature>
<keyword evidence="15" id="KW-0325">Glycoprotein</keyword>
<keyword evidence="6" id="KW-0328">Glycosyltransferase</keyword>
<keyword evidence="11" id="KW-0067">ATP-binding</keyword>
<dbReference type="GO" id="GO:0006270">
    <property type="term" value="P:DNA replication initiation"/>
    <property type="evidence" value="ECO:0007669"/>
    <property type="project" value="TreeGrafter"/>
</dbReference>
<evidence type="ECO:0000256" key="14">
    <source>
        <dbReference type="ARBA" id="ARBA00023136"/>
    </source>
</evidence>
<dbReference type="InterPro" id="IPR020796">
    <property type="entry name" value="ORC5"/>
</dbReference>
<dbReference type="Gene3D" id="3.40.50.300">
    <property type="entry name" value="P-loop containing nucleotide triphosphate hydrolases"/>
    <property type="match status" value="1"/>
</dbReference>
<dbReference type="InterPro" id="IPR048866">
    <property type="entry name" value="ORC5_lid"/>
</dbReference>
<name>A0A7R8X827_9CRUS</name>
<evidence type="ECO:0000256" key="3">
    <source>
        <dbReference type="ARBA" id="ARBA00004922"/>
    </source>
</evidence>
<keyword evidence="8" id="KW-0812">Transmembrane</keyword>
<dbReference type="SUPFAM" id="SSF53448">
    <property type="entry name" value="Nucleotide-diphospho-sugar transferases"/>
    <property type="match status" value="1"/>
</dbReference>
<dbReference type="InterPro" id="IPR027791">
    <property type="entry name" value="Galactosyl_T_C"/>
</dbReference>
<dbReference type="PANTHER" id="PTHR12705:SF0">
    <property type="entry name" value="ORIGIN RECOGNITION COMPLEX SUBUNIT 5"/>
    <property type="match status" value="1"/>
</dbReference>
<feature type="domain" description="Galactosyltransferase N-terminal" evidence="20">
    <location>
        <begin position="51"/>
        <end position="137"/>
    </location>
</feature>
<evidence type="ECO:0000256" key="16">
    <source>
        <dbReference type="ARBA" id="ARBA00023242"/>
    </source>
</evidence>
<evidence type="ECO:0000256" key="2">
    <source>
        <dbReference type="ARBA" id="ARBA00004606"/>
    </source>
</evidence>
<evidence type="ECO:0000256" key="6">
    <source>
        <dbReference type="ARBA" id="ARBA00022676"/>
    </source>
</evidence>
<keyword evidence="17" id="KW-0732">Signal</keyword>
<dbReference type="OrthoDB" id="6020664at2759"/>
<evidence type="ECO:0000256" key="7">
    <source>
        <dbReference type="ARBA" id="ARBA00022679"/>
    </source>
</evidence>
<dbReference type="Pfam" id="PF02709">
    <property type="entry name" value="Glyco_transf_7C"/>
    <property type="match status" value="1"/>
</dbReference>
<gene>
    <name evidence="23" type="ORF">DSTB1V02_LOCUS4521</name>
</gene>
<dbReference type="GO" id="GO:0005975">
    <property type="term" value="P:carbohydrate metabolic process"/>
    <property type="evidence" value="ECO:0007669"/>
    <property type="project" value="InterPro"/>
</dbReference>
<dbReference type="EMBL" id="CAJPEV010000673">
    <property type="protein sequence ID" value="CAG0887501.1"/>
    <property type="molecule type" value="Genomic_DNA"/>
</dbReference>
<dbReference type="InterPro" id="IPR029044">
    <property type="entry name" value="Nucleotide-diphossugar_trans"/>
</dbReference>
<feature type="domain" description="Galactosyltransferase C-terminal" evidence="18">
    <location>
        <begin position="143"/>
        <end position="219"/>
    </location>
</feature>
<keyword evidence="24" id="KW-1185">Reference proteome</keyword>
<dbReference type="GO" id="GO:0005664">
    <property type="term" value="C:nuclear origin of replication recognition complex"/>
    <property type="evidence" value="ECO:0007669"/>
    <property type="project" value="TreeGrafter"/>
</dbReference>
<reference evidence="23" key="1">
    <citation type="submission" date="2020-11" db="EMBL/GenBank/DDBJ databases">
        <authorList>
            <person name="Tran Van P."/>
        </authorList>
    </citation>
    <scope>NUCLEOTIDE SEQUENCE</scope>
</reference>
<dbReference type="InterPro" id="IPR027995">
    <property type="entry name" value="Galactosyl_T_N"/>
</dbReference>
<evidence type="ECO:0000256" key="4">
    <source>
        <dbReference type="ARBA" id="ARBA00005735"/>
    </source>
</evidence>
<comment type="subcellular location">
    <subcellularLocation>
        <location evidence="2">Membrane</location>
        <topology evidence="2">Single-pass type II membrane protein</topology>
    </subcellularLocation>
    <subcellularLocation>
        <location evidence="1">Nucleus</location>
    </subcellularLocation>
</comment>
<keyword evidence="9" id="KW-0235">DNA replication</keyword>
<evidence type="ECO:0000313" key="23">
    <source>
        <dbReference type="EMBL" id="CAD7244631.1"/>
    </source>
</evidence>
<dbReference type="GO" id="GO:0003688">
    <property type="term" value="F:DNA replication origin binding"/>
    <property type="evidence" value="ECO:0007669"/>
    <property type="project" value="TreeGrafter"/>
</dbReference>
<feature type="chain" id="PRO_5036209060" evidence="17">
    <location>
        <begin position="20"/>
        <end position="824"/>
    </location>
</feature>
<dbReference type="Gene3D" id="3.90.550.10">
    <property type="entry name" value="Spore Coat Polysaccharide Biosynthesis Protein SpsA, Chain A"/>
    <property type="match status" value="1"/>
</dbReference>
<evidence type="ECO:0000259" key="19">
    <source>
        <dbReference type="Pfam" id="PF13191"/>
    </source>
</evidence>
<evidence type="ECO:0000256" key="8">
    <source>
        <dbReference type="ARBA" id="ARBA00022692"/>
    </source>
</evidence>
<feature type="domain" description="ORC5 lid" evidence="22">
    <location>
        <begin position="599"/>
        <end position="664"/>
    </location>
</feature>
<keyword evidence="13" id="KW-1133">Transmembrane helix</keyword>
<accession>A0A7R8X827</accession>
<protein>
    <submittedName>
        <fullName evidence="23">Uncharacterized protein</fullName>
    </submittedName>
</protein>
<keyword evidence="10" id="KW-0547">Nucleotide-binding</keyword>
<dbReference type="Pfam" id="PF14630">
    <property type="entry name" value="ORC5_C"/>
    <property type="match status" value="1"/>
</dbReference>
<keyword evidence="14" id="KW-0472">Membrane</keyword>
<dbReference type="GO" id="GO:0016757">
    <property type="term" value="F:glycosyltransferase activity"/>
    <property type="evidence" value="ECO:0007669"/>
    <property type="project" value="UniProtKB-KW"/>
</dbReference>
<evidence type="ECO:0000256" key="13">
    <source>
        <dbReference type="ARBA" id="ARBA00022989"/>
    </source>
</evidence>
<dbReference type="Pfam" id="PF21639">
    <property type="entry name" value="ORC5_lid"/>
    <property type="match status" value="1"/>
</dbReference>
<dbReference type="PRINTS" id="PR02050">
    <property type="entry name" value="B14GALTRFASE"/>
</dbReference>
<evidence type="ECO:0000259" key="22">
    <source>
        <dbReference type="Pfam" id="PF21639"/>
    </source>
</evidence>
<comment type="similarity">
    <text evidence="5">Belongs to the ORC5 family.</text>
</comment>
<evidence type="ECO:0000259" key="20">
    <source>
        <dbReference type="Pfam" id="PF13733"/>
    </source>
</evidence>
<dbReference type="InterPro" id="IPR041664">
    <property type="entry name" value="AAA_16"/>
</dbReference>
<dbReference type="EMBL" id="LR900190">
    <property type="protein sequence ID" value="CAD7244631.1"/>
    <property type="molecule type" value="Genomic_DNA"/>
</dbReference>
<evidence type="ECO:0000256" key="10">
    <source>
        <dbReference type="ARBA" id="ARBA00022741"/>
    </source>
</evidence>
<dbReference type="SUPFAM" id="SSF52540">
    <property type="entry name" value="P-loop containing nucleoside triphosphate hydrolases"/>
    <property type="match status" value="1"/>
</dbReference>
<evidence type="ECO:0000256" key="1">
    <source>
        <dbReference type="ARBA" id="ARBA00004123"/>
    </source>
</evidence>
<dbReference type="InterPro" id="IPR047088">
    <property type="entry name" value="ORC5_C"/>
</dbReference>
<feature type="domain" description="Orc1-like AAA ATPase" evidence="19">
    <location>
        <begin position="328"/>
        <end position="437"/>
    </location>
</feature>
<proteinExistence type="inferred from homology"/>
<evidence type="ECO:0000313" key="24">
    <source>
        <dbReference type="Proteomes" id="UP000677054"/>
    </source>
</evidence>
<keyword evidence="12" id="KW-0735">Signal-anchor</keyword>
<evidence type="ECO:0000256" key="15">
    <source>
        <dbReference type="ARBA" id="ARBA00023180"/>
    </source>
</evidence>
<evidence type="ECO:0000259" key="21">
    <source>
        <dbReference type="Pfam" id="PF14630"/>
    </source>
</evidence>
<keyword evidence="7" id="KW-0808">Transferase</keyword>
<dbReference type="Pfam" id="PF13733">
    <property type="entry name" value="Glyco_transf_7N"/>
    <property type="match status" value="1"/>
</dbReference>
<evidence type="ECO:0000256" key="9">
    <source>
        <dbReference type="ARBA" id="ARBA00022705"/>
    </source>
</evidence>
<dbReference type="AlphaFoldDB" id="A0A7R8X827"/>
<organism evidence="23">
    <name type="scientific">Darwinula stevensoni</name>
    <dbReference type="NCBI Taxonomy" id="69355"/>
    <lineage>
        <taxon>Eukaryota</taxon>
        <taxon>Metazoa</taxon>
        <taxon>Ecdysozoa</taxon>
        <taxon>Arthropoda</taxon>
        <taxon>Crustacea</taxon>
        <taxon>Oligostraca</taxon>
        <taxon>Ostracoda</taxon>
        <taxon>Podocopa</taxon>
        <taxon>Podocopida</taxon>
        <taxon>Darwinulocopina</taxon>
        <taxon>Darwinuloidea</taxon>
        <taxon>Darwinulidae</taxon>
        <taxon>Darwinula</taxon>
    </lineage>
</organism>
<comment type="similarity">
    <text evidence="4">Belongs to the glycosyltransferase 7 family.</text>
</comment>
<evidence type="ECO:0000256" key="17">
    <source>
        <dbReference type="SAM" id="SignalP"/>
    </source>
</evidence>
<keyword evidence="16" id="KW-0539">Nucleus</keyword>
<sequence>MTVLARGTLVWARGTLVWARGTLVWARGTLAWARGTSGSSVLYVRGLRKAEAGHHLAVVIPFRERFSDLIVFIPHMNKFLKKQDINHTFILVNQVDSYRFNRASLINVGVIHAKGLADYIAMHDVDLLPLNDQLSYEYPKGGPMHLAAPGLHPKYDYETFIGGILLITVNDFLKVKGMSNQYWGWGMEDDEFNARLGEAGLKVQRPTGIETGKLNTFQHIHHGPRDSWVCYDQYEVTRKRDRVTGIDDVQYKMQSVTNLTVETIPVVVLNVELRCDASHTPWCDCSKTTKKPPGRKRDPSEDRADVIAPLIRKWTAMDKEGRVTPHIPERQNEVSTLLQLLGERMQHLPPAIIITGPPSSGKSFVMRGVLESTGDAFVFINCIECYTVKLLFQLIILRITDVLGEKCADEYKYDNSMDFIHALRSILQGAQRRIILVVRIEVNTSCNIGKTETNHLRRIAFEILNVANFLTNYVETREGIEGVGSATEHPLGFCKYRKGVKKLRRVRAGAKVRGTDLVLTRAEYLCDMPPLVLPLIMRLQDFTSANLSVVFLIRTSCEKFKSPHSFPFPIQISFPQYSKDDLVSILMQDCPPGVEQHFYKNFLNLLLSVFYPACRNLSELRFLARNNFSKYQEPVVAGDVSANDLRRLWRHIEPQLKRAMQSLFLREVSSAQWEKLQEAGAVSSRRLHLELPLYSKYLLLAAYLASYNPSKTDKRFFMKHHGKQRKMLKSTKKEKAKSHLIGPKPFTLDRLLAIFYSIIDEKVIPSSNIMCQVTSLVTLGLLARMRTEDPINAPKYKCLLSFQLAKQIARTVEFDLLSYLYEFV</sequence>
<evidence type="ECO:0000256" key="11">
    <source>
        <dbReference type="ARBA" id="ARBA00022840"/>
    </source>
</evidence>
<dbReference type="InterPro" id="IPR003859">
    <property type="entry name" value="Galactosyl_T"/>
</dbReference>
<feature type="domain" description="Origin recognition complex subunit 5 C-terminal" evidence="21">
    <location>
        <begin position="691"/>
        <end position="820"/>
    </location>
</feature>
<dbReference type="Proteomes" id="UP000677054">
    <property type="component" value="Unassembled WGS sequence"/>
</dbReference>
<dbReference type="InterPro" id="IPR027417">
    <property type="entry name" value="P-loop_NTPase"/>
</dbReference>
<comment type="pathway">
    <text evidence="3">Protein modification; protein glycosylation.</text>
</comment>
<dbReference type="UniPathway" id="UPA00378"/>
<evidence type="ECO:0000259" key="18">
    <source>
        <dbReference type="Pfam" id="PF02709"/>
    </source>
</evidence>
<evidence type="ECO:0000256" key="12">
    <source>
        <dbReference type="ARBA" id="ARBA00022968"/>
    </source>
</evidence>
<evidence type="ECO:0000256" key="5">
    <source>
        <dbReference type="ARBA" id="ARBA00006269"/>
    </source>
</evidence>
<dbReference type="PANTHER" id="PTHR12705">
    <property type="entry name" value="ORIGIN RECOGNITION COMPLEX SUBUNIT 5"/>
    <property type="match status" value="1"/>
</dbReference>
<dbReference type="Pfam" id="PF13191">
    <property type="entry name" value="AAA_16"/>
    <property type="match status" value="1"/>
</dbReference>
<dbReference type="GO" id="GO:0016020">
    <property type="term" value="C:membrane"/>
    <property type="evidence" value="ECO:0007669"/>
    <property type="project" value="UniProtKB-SubCell"/>
</dbReference>